<keyword evidence="3" id="KW-1185">Reference proteome</keyword>
<dbReference type="InterPro" id="IPR042838">
    <property type="entry name" value="KIAA1958"/>
</dbReference>
<gene>
    <name evidence="2" type="ORF">PEVE_00043766</name>
</gene>
<protein>
    <submittedName>
        <fullName evidence="2">Uncharacterized protein</fullName>
    </submittedName>
</protein>
<sequence length="106" mass="11969">MASRFKDVTDSDVAALKDAAENLNTLLEQFYASVRKQDGTDYKPGSLKVMQAALDRHLKEKGYSLSIIKDREFLSSRKVLEGKAHKLRNEGKGKLPNKSRSLTREE</sequence>
<organism evidence="2 3">
    <name type="scientific">Porites evermanni</name>
    <dbReference type="NCBI Taxonomy" id="104178"/>
    <lineage>
        <taxon>Eukaryota</taxon>
        <taxon>Metazoa</taxon>
        <taxon>Cnidaria</taxon>
        <taxon>Anthozoa</taxon>
        <taxon>Hexacorallia</taxon>
        <taxon>Scleractinia</taxon>
        <taxon>Fungiina</taxon>
        <taxon>Poritidae</taxon>
        <taxon>Porites</taxon>
    </lineage>
</organism>
<evidence type="ECO:0000313" key="2">
    <source>
        <dbReference type="EMBL" id="CAH3145813.1"/>
    </source>
</evidence>
<reference evidence="2 3" key="1">
    <citation type="submission" date="2022-05" db="EMBL/GenBank/DDBJ databases">
        <authorList>
            <consortium name="Genoscope - CEA"/>
            <person name="William W."/>
        </authorList>
    </citation>
    <scope>NUCLEOTIDE SEQUENCE [LARGE SCALE GENOMIC DNA]</scope>
</reference>
<dbReference type="PANTHER" id="PTHR46963:SF2">
    <property type="match status" value="1"/>
</dbReference>
<feature type="region of interest" description="Disordered" evidence="1">
    <location>
        <begin position="85"/>
        <end position="106"/>
    </location>
</feature>
<evidence type="ECO:0000313" key="3">
    <source>
        <dbReference type="Proteomes" id="UP001159427"/>
    </source>
</evidence>
<dbReference type="Proteomes" id="UP001159427">
    <property type="component" value="Unassembled WGS sequence"/>
</dbReference>
<accession>A0ABN8PLS5</accession>
<evidence type="ECO:0000256" key="1">
    <source>
        <dbReference type="SAM" id="MobiDB-lite"/>
    </source>
</evidence>
<proteinExistence type="predicted"/>
<name>A0ABN8PLS5_9CNID</name>
<dbReference type="EMBL" id="CALNXI010000900">
    <property type="protein sequence ID" value="CAH3145813.1"/>
    <property type="molecule type" value="Genomic_DNA"/>
</dbReference>
<comment type="caution">
    <text evidence="2">The sequence shown here is derived from an EMBL/GenBank/DDBJ whole genome shotgun (WGS) entry which is preliminary data.</text>
</comment>
<dbReference type="PANTHER" id="PTHR46963">
    <property type="entry name" value="SIMILAR TO RIKEN CDNA E130308A19"/>
    <property type="match status" value="1"/>
</dbReference>